<organism evidence="3 4">
    <name type="scientific">Citreimonas salinaria</name>
    <dbReference type="NCBI Taxonomy" id="321339"/>
    <lineage>
        <taxon>Bacteria</taxon>
        <taxon>Pseudomonadati</taxon>
        <taxon>Pseudomonadota</taxon>
        <taxon>Alphaproteobacteria</taxon>
        <taxon>Rhodobacterales</taxon>
        <taxon>Roseobacteraceae</taxon>
        <taxon>Citreimonas</taxon>
    </lineage>
</organism>
<keyword evidence="2" id="KW-0812">Transmembrane</keyword>
<feature type="region of interest" description="Disordered" evidence="1">
    <location>
        <begin position="1"/>
        <end position="54"/>
    </location>
</feature>
<dbReference type="EMBL" id="FNPF01000006">
    <property type="protein sequence ID" value="SDY35244.1"/>
    <property type="molecule type" value="Genomic_DNA"/>
</dbReference>
<evidence type="ECO:0000256" key="1">
    <source>
        <dbReference type="SAM" id="MobiDB-lite"/>
    </source>
</evidence>
<dbReference type="Proteomes" id="UP000199286">
    <property type="component" value="Unassembled WGS sequence"/>
</dbReference>
<feature type="compositionally biased region" description="Basic and acidic residues" evidence="1">
    <location>
        <begin position="21"/>
        <end position="33"/>
    </location>
</feature>
<dbReference type="RefSeq" id="WP_089882663.1">
    <property type="nucleotide sequence ID" value="NZ_FNPF01000006.1"/>
</dbReference>
<protein>
    <submittedName>
        <fullName evidence="3">Membrane-anchored ribosome-binding protein, inhibits growth in stationary phase, ElaB/YqjD/DUF883 family</fullName>
    </submittedName>
</protein>
<gene>
    <name evidence="3" type="ORF">SAMN05444340_10669</name>
</gene>
<proteinExistence type="predicted"/>
<feature type="transmembrane region" description="Helical" evidence="2">
    <location>
        <begin position="69"/>
        <end position="86"/>
    </location>
</feature>
<dbReference type="AlphaFoldDB" id="A0A1H3J7U5"/>
<keyword evidence="2" id="KW-1133">Transmembrane helix</keyword>
<reference evidence="3 4" key="1">
    <citation type="submission" date="2016-10" db="EMBL/GenBank/DDBJ databases">
        <authorList>
            <person name="de Groot N.N."/>
        </authorList>
    </citation>
    <scope>NUCLEOTIDE SEQUENCE [LARGE SCALE GENOMIC DNA]</scope>
    <source>
        <strain evidence="3 4">DSM 26880</strain>
    </source>
</reference>
<evidence type="ECO:0000313" key="3">
    <source>
        <dbReference type="EMBL" id="SDY35244.1"/>
    </source>
</evidence>
<evidence type="ECO:0000313" key="4">
    <source>
        <dbReference type="Proteomes" id="UP000199286"/>
    </source>
</evidence>
<keyword evidence="4" id="KW-1185">Reference proteome</keyword>
<dbReference type="STRING" id="321339.SAMN05444340_10669"/>
<keyword evidence="2" id="KW-0472">Membrane</keyword>
<sequence>MERTHESFGHAQPDALGTPTGDHKPSMSDRAREQVNAGRESMQQASQKISETAATATEQGTAFVRENPGLALAGALGIGVLIGLAIRERY</sequence>
<accession>A0A1H3J7U5</accession>
<feature type="compositionally biased region" description="Polar residues" evidence="1">
    <location>
        <begin position="41"/>
        <end position="50"/>
    </location>
</feature>
<name>A0A1H3J7U5_9RHOB</name>
<evidence type="ECO:0000256" key="2">
    <source>
        <dbReference type="SAM" id="Phobius"/>
    </source>
</evidence>